<dbReference type="Gene3D" id="3.40.462.20">
    <property type="match status" value="1"/>
</dbReference>
<dbReference type="InterPro" id="IPR036318">
    <property type="entry name" value="FAD-bd_PCMH-like_sf"/>
</dbReference>
<evidence type="ECO:0000256" key="4">
    <source>
        <dbReference type="ARBA" id="ARBA00023002"/>
    </source>
</evidence>
<dbReference type="Gene3D" id="6.10.140.1160">
    <property type="match status" value="1"/>
</dbReference>
<evidence type="ECO:0000256" key="3">
    <source>
        <dbReference type="ARBA" id="ARBA00022827"/>
    </source>
</evidence>
<evidence type="ECO:0000259" key="7">
    <source>
        <dbReference type="Pfam" id="PF08031"/>
    </source>
</evidence>
<keyword evidence="4" id="KW-0560">Oxidoreductase</keyword>
<comment type="cofactor">
    <cofactor evidence="1">
        <name>FAD</name>
        <dbReference type="ChEBI" id="CHEBI:57692"/>
    </cofactor>
</comment>
<feature type="transmembrane region" description="Helical" evidence="5">
    <location>
        <begin position="47"/>
        <end position="69"/>
    </location>
</feature>
<dbReference type="Pfam" id="PF08031">
    <property type="entry name" value="BBE"/>
    <property type="match status" value="1"/>
</dbReference>
<dbReference type="InterPro" id="IPR006094">
    <property type="entry name" value="Oxid_FAD_bind_N"/>
</dbReference>
<dbReference type="AlphaFoldDB" id="A0A8H5TWU0"/>
<comment type="caution">
    <text evidence="8">The sequence shown here is derived from an EMBL/GenBank/DDBJ whole genome shotgun (WGS) entry which is preliminary data.</text>
</comment>
<dbReference type="InterPro" id="IPR016167">
    <property type="entry name" value="FAD-bd_PCMH_sub1"/>
</dbReference>
<keyword evidence="2" id="KW-0285">Flavoprotein</keyword>
<dbReference type="GO" id="GO:0050660">
    <property type="term" value="F:flavin adenine dinucleotide binding"/>
    <property type="evidence" value="ECO:0007669"/>
    <property type="project" value="InterPro"/>
</dbReference>
<dbReference type="InterPro" id="IPR012951">
    <property type="entry name" value="BBE"/>
</dbReference>
<keyword evidence="3" id="KW-0274">FAD</keyword>
<sequence length="490" mass="53769">MFSRYEYPQEKEATEPLITKSSSTLTRKSNCQYSLSLFSFSPCALKVLASILCGLCILNVIVTTIPLPWTNISSLTSCLADSNVPFIVEGAAAWERSITPWNVRLTYTPAAVAIPDTIEQIQIAVNCGIKNKVRVTAKGGGHSFGSYGLGGEDGHLVVELQQLNDVTLFENGTARIQPGASIGLAGHALHGGYGAGSSFGIVAELEFKTFEAPKQVTPFTIELPWTEEAAFDTLSALQDFALVAPQTLNLFLSVTATSQIIQGLYFGDKGGLLDCLQPLLERLGTTVSNMETIGWLEGLYHYADNEPIHSPSPYNTHGSFYTSSLTTPALTEEQMESLISAMFLNINDTSARHPWDIVIEMHGGPNSAVSQVDSPATAYVHRDKVLLWQLSDSSEQDSLPRESFAMLKKFMNSVTRSLSDDQWGMYANFIVTELDGKTAQDLYWGKNLPRLKALKTKFDPNNIFWNPQGITPVVELGTQRSNYQQMRPSD</sequence>
<protein>
    <submittedName>
        <fullName evidence="8">Glucooligosaccharide oxidase</fullName>
    </submittedName>
</protein>
<dbReference type="OrthoDB" id="415825at2759"/>
<keyword evidence="5" id="KW-0472">Membrane</keyword>
<keyword evidence="5" id="KW-1133">Transmembrane helix</keyword>
<evidence type="ECO:0000256" key="1">
    <source>
        <dbReference type="ARBA" id="ARBA00001974"/>
    </source>
</evidence>
<dbReference type="SUPFAM" id="SSF56176">
    <property type="entry name" value="FAD-binding/transporter-associated domain-like"/>
    <property type="match status" value="1"/>
</dbReference>
<feature type="domain" description="Berberine/berberine-like" evidence="7">
    <location>
        <begin position="426"/>
        <end position="470"/>
    </location>
</feature>
<dbReference type="GO" id="GO:0016491">
    <property type="term" value="F:oxidoreductase activity"/>
    <property type="evidence" value="ECO:0007669"/>
    <property type="project" value="UniProtKB-KW"/>
</dbReference>
<dbReference type="PANTHER" id="PTHR42973">
    <property type="entry name" value="BINDING OXIDOREDUCTASE, PUTATIVE (AFU_ORTHOLOGUE AFUA_1G17690)-RELATED"/>
    <property type="match status" value="1"/>
</dbReference>
<dbReference type="InterPro" id="IPR050416">
    <property type="entry name" value="FAD-linked_Oxidoreductase"/>
</dbReference>
<dbReference type="EMBL" id="JAAGWQ010000032">
    <property type="protein sequence ID" value="KAF5676574.1"/>
    <property type="molecule type" value="Genomic_DNA"/>
</dbReference>
<name>A0A8H5TWU0_FUSHE</name>
<proteinExistence type="predicted"/>
<evidence type="ECO:0000313" key="8">
    <source>
        <dbReference type="EMBL" id="KAF5676574.1"/>
    </source>
</evidence>
<reference evidence="8 9" key="1">
    <citation type="submission" date="2020-05" db="EMBL/GenBank/DDBJ databases">
        <title>Identification and distribution of gene clusters putatively required for synthesis of sphingolipid metabolism inhibitors in phylogenetically diverse species of the filamentous fungus Fusarium.</title>
        <authorList>
            <person name="Kim H.-S."/>
            <person name="Busman M."/>
            <person name="Brown D.W."/>
            <person name="Divon H."/>
            <person name="Uhlig S."/>
            <person name="Proctor R.H."/>
        </authorList>
    </citation>
    <scope>NUCLEOTIDE SEQUENCE [LARGE SCALE GENOMIC DNA]</scope>
    <source>
        <strain evidence="8 9">NRRL 20693</strain>
    </source>
</reference>
<accession>A0A8H5TWU0</accession>
<dbReference type="Proteomes" id="UP000567885">
    <property type="component" value="Unassembled WGS sequence"/>
</dbReference>
<dbReference type="Gene3D" id="3.30.43.10">
    <property type="entry name" value="Uridine Diphospho-n-acetylenolpyruvylglucosamine Reductase, domain 2"/>
    <property type="match status" value="1"/>
</dbReference>
<keyword evidence="9" id="KW-1185">Reference proteome</keyword>
<gene>
    <name evidence="8" type="ORF">FHETE_2070</name>
</gene>
<evidence type="ECO:0000256" key="5">
    <source>
        <dbReference type="SAM" id="Phobius"/>
    </source>
</evidence>
<dbReference type="Pfam" id="PF01565">
    <property type="entry name" value="FAD_binding_4"/>
    <property type="match status" value="1"/>
</dbReference>
<evidence type="ECO:0000256" key="2">
    <source>
        <dbReference type="ARBA" id="ARBA00022630"/>
    </source>
</evidence>
<keyword evidence="5" id="KW-0812">Transmembrane</keyword>
<evidence type="ECO:0000313" key="9">
    <source>
        <dbReference type="Proteomes" id="UP000567885"/>
    </source>
</evidence>
<feature type="domain" description="FAD linked oxidase N-terminal" evidence="6">
    <location>
        <begin position="109"/>
        <end position="194"/>
    </location>
</feature>
<evidence type="ECO:0000259" key="6">
    <source>
        <dbReference type="Pfam" id="PF01565"/>
    </source>
</evidence>
<organism evidence="8 9">
    <name type="scientific">Fusarium heterosporum</name>
    <dbReference type="NCBI Taxonomy" id="42747"/>
    <lineage>
        <taxon>Eukaryota</taxon>
        <taxon>Fungi</taxon>
        <taxon>Dikarya</taxon>
        <taxon>Ascomycota</taxon>
        <taxon>Pezizomycotina</taxon>
        <taxon>Sordariomycetes</taxon>
        <taxon>Hypocreomycetidae</taxon>
        <taxon>Hypocreales</taxon>
        <taxon>Nectriaceae</taxon>
        <taxon>Fusarium</taxon>
        <taxon>Fusarium heterosporum species complex</taxon>
    </lineage>
</organism>
<dbReference type="PANTHER" id="PTHR42973:SF39">
    <property type="entry name" value="FAD-BINDING PCMH-TYPE DOMAIN-CONTAINING PROTEIN"/>
    <property type="match status" value="1"/>
</dbReference>